<evidence type="ECO:0000313" key="2">
    <source>
        <dbReference type="Proteomes" id="UP000054032"/>
    </source>
</evidence>
<protein>
    <submittedName>
        <fullName evidence="1">Uncharacterized protein</fullName>
    </submittedName>
</protein>
<keyword evidence="2" id="KW-1185">Reference proteome</keyword>
<feature type="non-terminal residue" evidence="1">
    <location>
        <position position="1"/>
    </location>
</feature>
<gene>
    <name evidence="1" type="ORF">COCMIDRAFT_97068</name>
</gene>
<sequence length="79" mass="8664">INVKISSAGYGRSGVYEELLDRVCVQMRDAMSQGTLGLQCYGDIVGVHPGEHKRCAVNPSQSKEWHVCCDIVETAVDPR</sequence>
<dbReference type="GeneID" id="19128980"/>
<name>W6ZBQ4_COCMI</name>
<dbReference type="EMBL" id="KI963995">
    <property type="protein sequence ID" value="EUC44884.1"/>
    <property type="molecule type" value="Genomic_DNA"/>
</dbReference>
<proteinExistence type="predicted"/>
<dbReference type="HOGENOM" id="CLU_2612407_0_0_1"/>
<dbReference type="RefSeq" id="XP_007688598.1">
    <property type="nucleotide sequence ID" value="XM_007690408.1"/>
</dbReference>
<evidence type="ECO:0000313" key="1">
    <source>
        <dbReference type="EMBL" id="EUC44884.1"/>
    </source>
</evidence>
<reference evidence="1 2" key="1">
    <citation type="journal article" date="2013" name="PLoS Genet.">
        <title>Comparative genome structure, secondary metabolite, and effector coding capacity across Cochliobolus pathogens.</title>
        <authorList>
            <person name="Condon B.J."/>
            <person name="Leng Y."/>
            <person name="Wu D."/>
            <person name="Bushley K.E."/>
            <person name="Ohm R.A."/>
            <person name="Otillar R."/>
            <person name="Martin J."/>
            <person name="Schackwitz W."/>
            <person name="Grimwood J."/>
            <person name="MohdZainudin N."/>
            <person name="Xue C."/>
            <person name="Wang R."/>
            <person name="Manning V.A."/>
            <person name="Dhillon B."/>
            <person name="Tu Z.J."/>
            <person name="Steffenson B.J."/>
            <person name="Salamov A."/>
            <person name="Sun H."/>
            <person name="Lowry S."/>
            <person name="LaButti K."/>
            <person name="Han J."/>
            <person name="Copeland A."/>
            <person name="Lindquist E."/>
            <person name="Barry K."/>
            <person name="Schmutz J."/>
            <person name="Baker S.E."/>
            <person name="Ciuffetti L.M."/>
            <person name="Grigoriev I.V."/>
            <person name="Zhong S."/>
            <person name="Turgeon B.G."/>
        </authorList>
    </citation>
    <scope>NUCLEOTIDE SEQUENCE [LARGE SCALE GENOMIC DNA]</scope>
    <source>
        <strain evidence="1 2">ATCC 44560</strain>
    </source>
</reference>
<accession>W6ZBQ4</accession>
<dbReference type="AlphaFoldDB" id="W6ZBQ4"/>
<dbReference type="KEGG" id="bor:COCMIDRAFT_97068"/>
<organism evidence="1 2">
    <name type="scientific">Bipolaris oryzae ATCC 44560</name>
    <dbReference type="NCBI Taxonomy" id="930090"/>
    <lineage>
        <taxon>Eukaryota</taxon>
        <taxon>Fungi</taxon>
        <taxon>Dikarya</taxon>
        <taxon>Ascomycota</taxon>
        <taxon>Pezizomycotina</taxon>
        <taxon>Dothideomycetes</taxon>
        <taxon>Pleosporomycetidae</taxon>
        <taxon>Pleosporales</taxon>
        <taxon>Pleosporineae</taxon>
        <taxon>Pleosporaceae</taxon>
        <taxon>Bipolaris</taxon>
    </lineage>
</organism>
<dbReference type="OrthoDB" id="10339229at2759"/>
<dbReference type="Proteomes" id="UP000054032">
    <property type="component" value="Unassembled WGS sequence"/>
</dbReference>